<dbReference type="AlphaFoldDB" id="A0A4R5DU83"/>
<proteinExistence type="predicted"/>
<evidence type="ECO:0000259" key="1">
    <source>
        <dbReference type="PROSITE" id="PS50994"/>
    </source>
</evidence>
<sequence length="279" mass="32857">MTAMEKRELISPEYSDLSVSAQCKLVGLQRSSYYFKPKGEPILNQKIMKAIDRKFMDCPFYGVERMTDHLCSLGYHVGLKRVRRLYKIMNLRTIYPKRNLSKARATDYKYPYLLKGLKIERPNQVWQADITYIPMFRGFMYMFAIIDVYSRRIVGWSISNTMSMEWCRETLSDTIRTEGQPEIFNTDQGSQFTSPNFINPLLDIGIKISMDGKGRALDNVFIERFWRSLKQEYVYLNPPNGGMDLYRGIKAYVEFYNYRRKHTGTGYIPHDRFFEAKAS</sequence>
<dbReference type="Gene3D" id="3.30.420.10">
    <property type="entry name" value="Ribonuclease H-like superfamily/Ribonuclease H"/>
    <property type="match status" value="1"/>
</dbReference>
<accession>A0A4R5DU83</accession>
<dbReference type="InterPro" id="IPR050900">
    <property type="entry name" value="Transposase_IS3/IS150/IS904"/>
</dbReference>
<dbReference type="InterPro" id="IPR036397">
    <property type="entry name" value="RNaseH_sf"/>
</dbReference>
<dbReference type="Pfam" id="PF13276">
    <property type="entry name" value="HTH_21"/>
    <property type="match status" value="1"/>
</dbReference>
<dbReference type="GO" id="GO:0003676">
    <property type="term" value="F:nucleic acid binding"/>
    <property type="evidence" value="ECO:0007669"/>
    <property type="project" value="InterPro"/>
</dbReference>
<dbReference type="NCBIfam" id="NF033516">
    <property type="entry name" value="transpos_IS3"/>
    <property type="match status" value="1"/>
</dbReference>
<name>A0A4R5DU83_9BACT</name>
<dbReference type="GO" id="GO:0015074">
    <property type="term" value="P:DNA integration"/>
    <property type="evidence" value="ECO:0007669"/>
    <property type="project" value="InterPro"/>
</dbReference>
<dbReference type="SUPFAM" id="SSF53098">
    <property type="entry name" value="Ribonuclease H-like"/>
    <property type="match status" value="1"/>
</dbReference>
<dbReference type="InterPro" id="IPR012337">
    <property type="entry name" value="RNaseH-like_sf"/>
</dbReference>
<dbReference type="InterPro" id="IPR025948">
    <property type="entry name" value="HTH-like_dom"/>
</dbReference>
<feature type="domain" description="Integrase catalytic" evidence="1">
    <location>
        <begin position="118"/>
        <end position="277"/>
    </location>
</feature>
<dbReference type="PANTHER" id="PTHR46889">
    <property type="entry name" value="TRANSPOSASE INSF FOR INSERTION SEQUENCE IS3B-RELATED"/>
    <property type="match status" value="1"/>
</dbReference>
<protein>
    <submittedName>
        <fullName evidence="2">IS3 family transposase</fullName>
    </submittedName>
</protein>
<dbReference type="OrthoDB" id="936265at2"/>
<dbReference type="PROSITE" id="PS50994">
    <property type="entry name" value="INTEGRASE"/>
    <property type="match status" value="1"/>
</dbReference>
<organism evidence="2 3">
    <name type="scientific">Dyadobacter psychrotolerans</name>
    <dbReference type="NCBI Taxonomy" id="2541721"/>
    <lineage>
        <taxon>Bacteria</taxon>
        <taxon>Pseudomonadati</taxon>
        <taxon>Bacteroidota</taxon>
        <taxon>Cytophagia</taxon>
        <taxon>Cytophagales</taxon>
        <taxon>Spirosomataceae</taxon>
        <taxon>Dyadobacter</taxon>
    </lineage>
</organism>
<keyword evidence="3" id="KW-1185">Reference proteome</keyword>
<reference evidence="2 3" key="1">
    <citation type="submission" date="2019-03" db="EMBL/GenBank/DDBJ databases">
        <title>Dyadobacter AR-3-6 sp. nov., isolated from arctic soil.</title>
        <authorList>
            <person name="Chaudhary D.K."/>
        </authorList>
    </citation>
    <scope>NUCLEOTIDE SEQUENCE [LARGE SCALE GENOMIC DNA]</scope>
    <source>
        <strain evidence="2 3">AR-3-6</strain>
    </source>
</reference>
<dbReference type="EMBL" id="SMFL01000005">
    <property type="protein sequence ID" value="TDE14755.1"/>
    <property type="molecule type" value="Genomic_DNA"/>
</dbReference>
<dbReference type="InterPro" id="IPR001584">
    <property type="entry name" value="Integrase_cat-core"/>
</dbReference>
<dbReference type="Pfam" id="PF00665">
    <property type="entry name" value="rve"/>
    <property type="match status" value="1"/>
</dbReference>
<dbReference type="InterPro" id="IPR048020">
    <property type="entry name" value="Transpos_IS3"/>
</dbReference>
<evidence type="ECO:0000313" key="3">
    <source>
        <dbReference type="Proteomes" id="UP000294850"/>
    </source>
</evidence>
<dbReference type="Proteomes" id="UP000294850">
    <property type="component" value="Unassembled WGS sequence"/>
</dbReference>
<gene>
    <name evidence="2" type="ORF">E0F88_16345</name>
</gene>
<comment type="caution">
    <text evidence="2">The sequence shown here is derived from an EMBL/GenBank/DDBJ whole genome shotgun (WGS) entry which is preliminary data.</text>
</comment>
<evidence type="ECO:0000313" key="2">
    <source>
        <dbReference type="EMBL" id="TDE14755.1"/>
    </source>
</evidence>
<dbReference type="PANTHER" id="PTHR46889:SF5">
    <property type="entry name" value="INTEGRASE PROTEIN"/>
    <property type="match status" value="1"/>
</dbReference>